<proteinExistence type="predicted"/>
<keyword evidence="3" id="KW-1185">Reference proteome</keyword>
<dbReference type="EMBL" id="JRTT01000011">
    <property type="protein sequence ID" value="KHD77341.1"/>
    <property type="molecule type" value="Genomic_DNA"/>
</dbReference>
<protein>
    <submittedName>
        <fullName evidence="2">Uncharacterized protein</fullName>
    </submittedName>
</protein>
<dbReference type="Proteomes" id="UP000054537">
    <property type="component" value="Unassembled WGS sequence"/>
</dbReference>
<sequence length="170" mass="17880">MDTYEPDPIGAAPAVARLLLELRGRTNVDVKPFGRTLQVRPKGANRIAVHIHPGGVDVAIDRESAAAFLESVEGSYLKDPDDPASLVSLDADWIDVNYDALLDAAVKAVETQAAPKPPAAARSTATKAPSARKAAAPAKPKPAVRPEPAICPTCRQYQLLASGECPSGYC</sequence>
<name>A0A0A6UPI5_ACTUT</name>
<feature type="compositionally biased region" description="Low complexity" evidence="1">
    <location>
        <begin position="123"/>
        <end position="138"/>
    </location>
</feature>
<dbReference type="OrthoDB" id="3294727at2"/>
<evidence type="ECO:0000313" key="2">
    <source>
        <dbReference type="EMBL" id="KHD77341.1"/>
    </source>
</evidence>
<evidence type="ECO:0000313" key="3">
    <source>
        <dbReference type="Proteomes" id="UP000054537"/>
    </source>
</evidence>
<feature type="region of interest" description="Disordered" evidence="1">
    <location>
        <begin position="112"/>
        <end position="147"/>
    </location>
</feature>
<dbReference type="AlphaFoldDB" id="A0A0A6UPI5"/>
<organism evidence="2 3">
    <name type="scientific">Actinoplanes utahensis</name>
    <dbReference type="NCBI Taxonomy" id="1869"/>
    <lineage>
        <taxon>Bacteria</taxon>
        <taxon>Bacillati</taxon>
        <taxon>Actinomycetota</taxon>
        <taxon>Actinomycetes</taxon>
        <taxon>Micromonosporales</taxon>
        <taxon>Micromonosporaceae</taxon>
        <taxon>Actinoplanes</taxon>
    </lineage>
</organism>
<reference evidence="2 3" key="1">
    <citation type="submission" date="2014-10" db="EMBL/GenBank/DDBJ databases">
        <title>Draft genome sequence of Actinoplanes utahensis NRRL 12052.</title>
        <authorList>
            <person name="Velasco-Bucheli B."/>
            <person name="del Cerro C."/>
            <person name="Hormigo D."/>
            <person name="Garcia J.L."/>
            <person name="Acebal C."/>
            <person name="Arroyo M."/>
            <person name="de la Mata I."/>
        </authorList>
    </citation>
    <scope>NUCLEOTIDE SEQUENCE [LARGE SCALE GENOMIC DNA]</scope>
    <source>
        <strain evidence="2 3">NRRL 12052</strain>
    </source>
</reference>
<gene>
    <name evidence="2" type="ORF">MB27_11280</name>
</gene>
<accession>A0A0A6UPI5</accession>
<evidence type="ECO:0000256" key="1">
    <source>
        <dbReference type="SAM" id="MobiDB-lite"/>
    </source>
</evidence>
<dbReference type="RefSeq" id="WP_043524236.1">
    <property type="nucleotide sequence ID" value="NZ_BAABKU010000020.1"/>
</dbReference>
<comment type="caution">
    <text evidence="2">The sequence shown here is derived from an EMBL/GenBank/DDBJ whole genome shotgun (WGS) entry which is preliminary data.</text>
</comment>